<keyword evidence="2" id="KW-1185">Reference proteome</keyword>
<accession>S7XUR8</accession>
<reference evidence="2" key="1">
    <citation type="journal article" date="2013" name="PLoS Genet.">
        <title>The genome of Spraguea lophii and the basis of host-microsporidian interactions.</title>
        <authorList>
            <person name="Campbell S.E."/>
            <person name="Williams T.A."/>
            <person name="Yousuf A."/>
            <person name="Soanes D.M."/>
            <person name="Paszkiewicz K.H."/>
            <person name="Williams B.A.P."/>
        </authorList>
    </citation>
    <scope>NUCLEOTIDE SEQUENCE [LARGE SCALE GENOMIC DNA]</scope>
    <source>
        <strain evidence="2">42_110</strain>
    </source>
</reference>
<dbReference type="EMBL" id="ATCN01000173">
    <property type="protein sequence ID" value="EPR79638.1"/>
    <property type="molecule type" value="Genomic_DNA"/>
</dbReference>
<comment type="caution">
    <text evidence="1">The sequence shown here is derived from an EMBL/GenBank/DDBJ whole genome shotgun (WGS) entry which is preliminary data.</text>
</comment>
<dbReference type="VEuPathDB" id="MicrosporidiaDB:SLOPH_703"/>
<gene>
    <name evidence="1" type="ORF">SLOPH_703</name>
</gene>
<dbReference type="OrthoDB" id="2192627at2759"/>
<dbReference type="HOGENOM" id="CLU_717998_0_0_1"/>
<evidence type="ECO:0000313" key="2">
    <source>
        <dbReference type="Proteomes" id="UP000014978"/>
    </source>
</evidence>
<dbReference type="Proteomes" id="UP000014978">
    <property type="component" value="Unassembled WGS sequence"/>
</dbReference>
<sequence>MRKVNQLQRRKLSTTADEYNDVFTNKLPLDVTTILSKYDKRYILNNNYYTVQYVPYRRIVNKNKERNIKARENIDDIEVFKNLQTVWIEGVECFNFSSIRESTIEKLKLLNIKEMEFVDKMDLFFDRGEEGNEDNDDGIIVPIDITKMYEKNKIKKYKYYRDSLGGYNNLFPFNLKRIHLENVNISDEQLKILFSAPIQKLKIVHCKIENLPSTTIPYISLINCGIKITEIKIKKYKYLHYKEKDTVFFYSNEVTKKCRLKLKNCYEYFYDDLIERNIFEDVEVLTIENGNVQKLPPLPRVISISIINSALNHNLLKFSRELEKICFRRTEISFSSIYNIVDRYRNSLKFVDLSHIELPLDFLNQIKSKLNRCKVIYKDMIMLNL</sequence>
<evidence type="ECO:0000313" key="1">
    <source>
        <dbReference type="EMBL" id="EPR79638.1"/>
    </source>
</evidence>
<name>S7XUR8_SPRLO</name>
<dbReference type="InParanoid" id="S7XUR8"/>
<dbReference type="AlphaFoldDB" id="S7XUR8"/>
<proteinExistence type="predicted"/>
<protein>
    <submittedName>
        <fullName evidence="1">Uncharacterized protein</fullName>
    </submittedName>
</protein>
<dbReference type="SUPFAM" id="SSF52047">
    <property type="entry name" value="RNI-like"/>
    <property type="match status" value="1"/>
</dbReference>
<organism evidence="1 2">
    <name type="scientific">Spraguea lophii (strain 42_110)</name>
    <name type="common">Microsporidian parasite</name>
    <dbReference type="NCBI Taxonomy" id="1358809"/>
    <lineage>
        <taxon>Eukaryota</taxon>
        <taxon>Fungi</taxon>
        <taxon>Fungi incertae sedis</taxon>
        <taxon>Microsporidia</taxon>
        <taxon>Spragueidae</taxon>
        <taxon>Spraguea</taxon>
    </lineage>
</organism>